<keyword evidence="7 9" id="KW-0067">ATP-binding</keyword>
<keyword evidence="13" id="KW-1185">Reference proteome</keyword>
<dbReference type="Pfam" id="PF08544">
    <property type="entry name" value="GHMP_kinases_C"/>
    <property type="match status" value="1"/>
</dbReference>
<protein>
    <recommendedName>
        <fullName evidence="3 9">4-diphosphocytidyl-2-C-methyl-D-erythritol kinase</fullName>
        <shortName evidence="9">CMK</shortName>
        <ecNumber evidence="2 9">2.7.1.148</ecNumber>
    </recommendedName>
    <alternativeName>
        <fullName evidence="8 9">4-(cytidine-5'-diphospho)-2-C-methyl-D-erythritol kinase</fullName>
    </alternativeName>
</protein>
<comment type="similarity">
    <text evidence="1 9">Belongs to the GHMP kinase family. IspE subfamily.</text>
</comment>
<dbReference type="HAMAP" id="MF_00061">
    <property type="entry name" value="IspE"/>
    <property type="match status" value="1"/>
</dbReference>
<evidence type="ECO:0000259" key="10">
    <source>
        <dbReference type="Pfam" id="PF00288"/>
    </source>
</evidence>
<dbReference type="InterPro" id="IPR013750">
    <property type="entry name" value="GHMP_kinase_C_dom"/>
</dbReference>
<evidence type="ECO:0000256" key="1">
    <source>
        <dbReference type="ARBA" id="ARBA00009684"/>
    </source>
</evidence>
<dbReference type="UniPathway" id="UPA00056">
    <property type="reaction ID" value="UER00094"/>
</dbReference>
<dbReference type="NCBIfam" id="NF011202">
    <property type="entry name" value="PRK14608.1"/>
    <property type="match status" value="1"/>
</dbReference>
<evidence type="ECO:0000256" key="7">
    <source>
        <dbReference type="ARBA" id="ARBA00022840"/>
    </source>
</evidence>
<feature type="domain" description="GHMP kinase C-terminal" evidence="11">
    <location>
        <begin position="232"/>
        <end position="293"/>
    </location>
</feature>
<dbReference type="Gene3D" id="3.30.230.10">
    <property type="match status" value="1"/>
</dbReference>
<feature type="binding site" evidence="9">
    <location>
        <begin position="100"/>
        <end position="110"/>
    </location>
    <ligand>
        <name>ATP</name>
        <dbReference type="ChEBI" id="CHEBI:30616"/>
    </ligand>
</feature>
<dbReference type="NCBIfam" id="TIGR00154">
    <property type="entry name" value="ispE"/>
    <property type="match status" value="1"/>
</dbReference>
<dbReference type="InterPro" id="IPR036554">
    <property type="entry name" value="GHMP_kinase_C_sf"/>
</dbReference>
<dbReference type="InterPro" id="IPR004424">
    <property type="entry name" value="IspE"/>
</dbReference>
<comment type="pathway">
    <text evidence="9">Isoprenoid biosynthesis; isopentenyl diphosphate biosynthesis via DXP pathway; isopentenyl diphosphate from 1-deoxy-D-xylulose 5-phosphate: step 3/6.</text>
</comment>
<feature type="active site" evidence="9">
    <location>
        <position position="142"/>
    </location>
</feature>
<evidence type="ECO:0000256" key="5">
    <source>
        <dbReference type="ARBA" id="ARBA00022741"/>
    </source>
</evidence>
<comment type="function">
    <text evidence="9">Catalyzes the phosphorylation of the position 2 hydroxy group of 4-diphosphocytidyl-2C-methyl-D-erythritol.</text>
</comment>
<comment type="catalytic activity">
    <reaction evidence="9">
        <text>4-CDP-2-C-methyl-D-erythritol + ATP = 4-CDP-2-C-methyl-D-erythritol 2-phosphate + ADP + H(+)</text>
        <dbReference type="Rhea" id="RHEA:18437"/>
        <dbReference type="ChEBI" id="CHEBI:15378"/>
        <dbReference type="ChEBI" id="CHEBI:30616"/>
        <dbReference type="ChEBI" id="CHEBI:57823"/>
        <dbReference type="ChEBI" id="CHEBI:57919"/>
        <dbReference type="ChEBI" id="CHEBI:456216"/>
        <dbReference type="EC" id="2.7.1.148"/>
    </reaction>
</comment>
<feature type="active site" evidence="9">
    <location>
        <position position="15"/>
    </location>
</feature>
<dbReference type="Proteomes" id="UP000316238">
    <property type="component" value="Unassembled WGS sequence"/>
</dbReference>
<gene>
    <name evidence="9" type="primary">ispE</name>
    <name evidence="12" type="ORF">CDV28_102105</name>
</gene>
<dbReference type="SUPFAM" id="SSF54211">
    <property type="entry name" value="Ribosomal protein S5 domain 2-like"/>
    <property type="match status" value="1"/>
</dbReference>
<dbReference type="GO" id="GO:0019288">
    <property type="term" value="P:isopentenyl diphosphate biosynthetic process, methylerythritol 4-phosphate pathway"/>
    <property type="evidence" value="ECO:0007669"/>
    <property type="project" value="UniProtKB-UniRule"/>
</dbReference>
<evidence type="ECO:0000313" key="12">
    <source>
        <dbReference type="EMBL" id="TAA75983.1"/>
    </source>
</evidence>
<keyword evidence="4 9" id="KW-0808">Transferase</keyword>
<dbReference type="InterPro" id="IPR020568">
    <property type="entry name" value="Ribosomal_Su5_D2-typ_SF"/>
</dbReference>
<dbReference type="EMBL" id="NQJD01000002">
    <property type="protein sequence ID" value="TAA75983.1"/>
    <property type="molecule type" value="Genomic_DNA"/>
</dbReference>
<name>A0A521G4S0_9BACT</name>
<dbReference type="InterPro" id="IPR006204">
    <property type="entry name" value="GHMP_kinase_N_dom"/>
</dbReference>
<organism evidence="12 13">
    <name type="scientific">Candidatus Electronema aureum</name>
    <dbReference type="NCBI Taxonomy" id="2005002"/>
    <lineage>
        <taxon>Bacteria</taxon>
        <taxon>Pseudomonadati</taxon>
        <taxon>Thermodesulfobacteriota</taxon>
        <taxon>Desulfobulbia</taxon>
        <taxon>Desulfobulbales</taxon>
        <taxon>Desulfobulbaceae</taxon>
        <taxon>Candidatus Electronema</taxon>
    </lineage>
</organism>
<dbReference type="PANTHER" id="PTHR43527:SF2">
    <property type="entry name" value="4-DIPHOSPHOCYTIDYL-2-C-METHYL-D-ERYTHRITOL KINASE, CHLOROPLASTIC"/>
    <property type="match status" value="1"/>
</dbReference>
<dbReference type="Pfam" id="PF00288">
    <property type="entry name" value="GHMP_kinases_N"/>
    <property type="match status" value="1"/>
</dbReference>
<sequence length="302" mass="32925">MDDSKKSLLFHAPAKINLYLKIIGRRPDGYHEIETLMQKVALYDEVELSFTDERGIHLCCQHADLPEDERNIAFRAAQLFLTHTGSKEQGIRIILRKHIPMAAGLGGGSSDAAAVLKGLNQLLAAGCSTQELAEMGLKLGADVPFFVHDVPAAWASGIGERLVPAEPLRGFNVLLVNPGIAVSTKWAYETFSQAAGRIALTSAREKFNIFNFPDESGIPVRQGFFRPKDMLNDLEAVTAAQHRVIGKLKQRLLRAGAAGVMMSGSGSTVFGLFAAGTEAQAESCLRELQKEYEQTYLVEPLT</sequence>
<accession>A0A521G4S0</accession>
<keyword evidence="6 9" id="KW-0418">Kinase</keyword>
<evidence type="ECO:0000256" key="2">
    <source>
        <dbReference type="ARBA" id="ARBA00012052"/>
    </source>
</evidence>
<evidence type="ECO:0000256" key="6">
    <source>
        <dbReference type="ARBA" id="ARBA00022777"/>
    </source>
</evidence>
<dbReference type="GO" id="GO:0005524">
    <property type="term" value="F:ATP binding"/>
    <property type="evidence" value="ECO:0007669"/>
    <property type="project" value="UniProtKB-UniRule"/>
</dbReference>
<evidence type="ECO:0000256" key="4">
    <source>
        <dbReference type="ARBA" id="ARBA00022679"/>
    </source>
</evidence>
<dbReference type="PANTHER" id="PTHR43527">
    <property type="entry name" value="4-DIPHOSPHOCYTIDYL-2-C-METHYL-D-ERYTHRITOL KINASE, CHLOROPLASTIC"/>
    <property type="match status" value="1"/>
</dbReference>
<evidence type="ECO:0000256" key="8">
    <source>
        <dbReference type="ARBA" id="ARBA00032554"/>
    </source>
</evidence>
<dbReference type="PIRSF" id="PIRSF010376">
    <property type="entry name" value="IspE"/>
    <property type="match status" value="1"/>
</dbReference>
<keyword evidence="5 9" id="KW-0547">Nucleotide-binding</keyword>
<dbReference type="Gene3D" id="3.30.70.890">
    <property type="entry name" value="GHMP kinase, C-terminal domain"/>
    <property type="match status" value="1"/>
</dbReference>
<dbReference type="AlphaFoldDB" id="A0A521G4S0"/>
<reference evidence="12" key="1">
    <citation type="submission" date="2017-07" db="EMBL/GenBank/DDBJ databases">
        <title>The cable genome - Insights into the physiology and evolution of filamentous bacteria capable of sulfide oxidation via long distance electron transfer.</title>
        <authorList>
            <person name="Thorup C."/>
            <person name="Bjerg J.T."/>
            <person name="Schreiber L."/>
            <person name="Nielsen L.P."/>
            <person name="Kjeldsen K.U."/>
            <person name="Boesen T."/>
            <person name="Boggild A."/>
            <person name="Meysman F."/>
            <person name="Geelhoed J."/>
            <person name="Schramm A."/>
        </authorList>
    </citation>
    <scope>NUCLEOTIDE SEQUENCE [LARGE SCALE GENOMIC DNA]</scope>
    <source>
        <strain evidence="12">GS</strain>
    </source>
</reference>
<comment type="caution">
    <text evidence="12">The sequence shown here is derived from an EMBL/GenBank/DDBJ whole genome shotgun (WGS) entry which is preliminary data.</text>
</comment>
<evidence type="ECO:0000256" key="9">
    <source>
        <dbReference type="HAMAP-Rule" id="MF_00061"/>
    </source>
</evidence>
<keyword evidence="9" id="KW-0414">Isoprene biosynthesis</keyword>
<dbReference type="GO" id="GO:0016114">
    <property type="term" value="P:terpenoid biosynthetic process"/>
    <property type="evidence" value="ECO:0007669"/>
    <property type="project" value="UniProtKB-UniRule"/>
</dbReference>
<dbReference type="SUPFAM" id="SSF55060">
    <property type="entry name" value="GHMP Kinase, C-terminal domain"/>
    <property type="match status" value="1"/>
</dbReference>
<evidence type="ECO:0000259" key="11">
    <source>
        <dbReference type="Pfam" id="PF08544"/>
    </source>
</evidence>
<feature type="domain" description="GHMP kinase N-terminal" evidence="10">
    <location>
        <begin position="71"/>
        <end position="148"/>
    </location>
</feature>
<evidence type="ECO:0000256" key="3">
    <source>
        <dbReference type="ARBA" id="ARBA00017473"/>
    </source>
</evidence>
<evidence type="ECO:0000313" key="13">
    <source>
        <dbReference type="Proteomes" id="UP000316238"/>
    </source>
</evidence>
<dbReference type="GO" id="GO:0050515">
    <property type="term" value="F:4-(cytidine 5'-diphospho)-2-C-methyl-D-erythritol kinase activity"/>
    <property type="evidence" value="ECO:0007669"/>
    <property type="project" value="UniProtKB-UniRule"/>
</dbReference>
<dbReference type="EC" id="2.7.1.148" evidence="2 9"/>
<dbReference type="InterPro" id="IPR014721">
    <property type="entry name" value="Ribsml_uS5_D2-typ_fold_subgr"/>
</dbReference>
<proteinExistence type="inferred from homology"/>